<dbReference type="InterPro" id="IPR051095">
    <property type="entry name" value="Dros_DevTransReg"/>
</dbReference>
<feature type="DNA-binding region" description="H-T-H motif" evidence="4">
    <location>
        <begin position="535"/>
        <end position="555"/>
    </location>
</feature>
<feature type="DNA-binding region" description="H-T-H motif" evidence="4">
    <location>
        <begin position="481"/>
        <end position="501"/>
    </location>
</feature>
<feature type="region of interest" description="Disordered" evidence="5">
    <location>
        <begin position="208"/>
        <end position="274"/>
    </location>
</feature>
<organism>
    <name type="scientific">Pediculus humanus subsp. corporis</name>
    <name type="common">Body louse</name>
    <dbReference type="NCBI Taxonomy" id="121224"/>
    <lineage>
        <taxon>Eukaryota</taxon>
        <taxon>Metazoa</taxon>
        <taxon>Ecdysozoa</taxon>
        <taxon>Arthropoda</taxon>
        <taxon>Hexapoda</taxon>
        <taxon>Insecta</taxon>
        <taxon>Pterygota</taxon>
        <taxon>Neoptera</taxon>
        <taxon>Paraneoptera</taxon>
        <taxon>Psocodea</taxon>
        <taxon>Troctomorpha</taxon>
        <taxon>Phthiraptera</taxon>
        <taxon>Anoplura</taxon>
        <taxon>Pediculidae</taxon>
        <taxon>Pediculus</taxon>
    </lineage>
</organism>
<feature type="domain" description="HTH psq-type" evidence="7">
    <location>
        <begin position="562"/>
        <end position="614"/>
    </location>
</feature>
<reference evidence="9" key="3">
    <citation type="submission" date="2020-05" db="UniProtKB">
        <authorList>
            <consortium name="EnsemblMetazoa"/>
        </authorList>
    </citation>
    <scope>IDENTIFICATION</scope>
    <source>
        <strain evidence="9">USDA</strain>
    </source>
</reference>
<comment type="subcellular location">
    <subcellularLocation>
        <location evidence="1 4">Nucleus</location>
    </subcellularLocation>
</comment>
<feature type="domain" description="HTH psq-type" evidence="7">
    <location>
        <begin position="507"/>
        <end position="559"/>
    </location>
</feature>
<accession>E0VAP3</accession>
<evidence type="ECO:0000256" key="3">
    <source>
        <dbReference type="ARBA" id="ARBA00023242"/>
    </source>
</evidence>
<dbReference type="EMBL" id="DS235012">
    <property type="protein sequence ID" value="EEB10449.1"/>
    <property type="molecule type" value="Genomic_DNA"/>
</dbReference>
<sequence>MSRQHYCLRWNNYQSNMTSVFHQLLQTESFVDVTLSCNDSSLKAHKVVLSACSSYFQKLLMQNPCNHPTIIMPPDVPFNDLKIIIDFVYRGEIDVDQTQLQSILKTADQLKIKGLCEVPDGSCVSEVENISSEFKTPINLLSSDYQTEESNKTYNYGNVVQQTGQENFVAVKQTIFTGTPDNQNSQVKRHTTKRYKSSGFNLMLMKNSPLTATTGSGRNSPVSKKGTSMLKKPTLKDRAVQSDFSDGSGMNIPENGIEQTSEVQNQTTGSISDPVRHEPQVWRWVHIFLGQGFICFATSTEEDQKNVPVVILERSVATVPMIVHNMPTSLSPQMVVEGNSNNSVQNSVDHTPPEVDIPPEAQPPAPSATLVENLDLNEQQEAETAEPDEDDNDNVKVKFETLRSVDQSGDAVDIDDESESMQTMMITPELLGLFPTSSGNSVYRKYYDLDGGESDIKGTKNWTQDDMELALDALRNHNMSLTKASSTYGIPSTTLWQRAHRLGIDTPKKEGNTKNWTEDNLNSALEALRTGTISANKASKAYGIPSSTLYKIARREGIRLAAPFNAAPTTWTQDDLERALESIRSGQASVQRASTEFGIPTGTLYGRCKREGIELSRSNPTPWSEDAMGEALEAVRVGQMSINQAAIHYNLPYSSLYGRFKRGKFDTEDGNSNNGDPTGNQMMLINYQQEMHPYHSGS</sequence>
<keyword evidence="3 4" id="KW-0539">Nucleus</keyword>
<dbReference type="Pfam" id="PF05225">
    <property type="entry name" value="HTH_psq"/>
    <property type="match status" value="4"/>
</dbReference>
<dbReference type="InterPro" id="IPR009057">
    <property type="entry name" value="Homeodomain-like_sf"/>
</dbReference>
<dbReference type="CDD" id="cd18315">
    <property type="entry name" value="BTB_POZ_BAB-like"/>
    <property type="match status" value="1"/>
</dbReference>
<reference evidence="8" key="2">
    <citation type="submission" date="2007-04" db="EMBL/GenBank/DDBJ databases">
        <title>The genome of the human body louse.</title>
        <authorList>
            <consortium name="The Human Body Louse Genome Consortium"/>
            <person name="Kirkness E."/>
            <person name="Walenz B."/>
            <person name="Hass B."/>
            <person name="Bruggner R."/>
            <person name="Strausberg R."/>
        </authorList>
    </citation>
    <scope>NUCLEOTIDE SEQUENCE</scope>
    <source>
        <strain evidence="8">USDA</strain>
    </source>
</reference>
<evidence type="ECO:0000256" key="2">
    <source>
        <dbReference type="ARBA" id="ARBA00023125"/>
    </source>
</evidence>
<dbReference type="OrthoDB" id="6359816at2759"/>
<dbReference type="VEuPathDB" id="VectorBase:PHUM042120"/>
<feature type="compositionally biased region" description="Polar residues" evidence="5">
    <location>
        <begin position="257"/>
        <end position="271"/>
    </location>
</feature>
<dbReference type="EMBL" id="AAZO01000492">
    <property type="status" value="NOT_ANNOTATED_CDS"/>
    <property type="molecule type" value="Genomic_DNA"/>
</dbReference>
<dbReference type="OMA" id="HENKPNK"/>
<dbReference type="FunCoup" id="E0VAP3">
    <property type="interactions" value="345"/>
</dbReference>
<feature type="DNA-binding region" description="H-T-H motif" evidence="4">
    <location>
        <begin position="590"/>
        <end position="610"/>
    </location>
</feature>
<feature type="compositionally biased region" description="Polar residues" evidence="5">
    <location>
        <begin position="208"/>
        <end position="226"/>
    </location>
</feature>
<dbReference type="HOGENOM" id="CLU_010922_0_0_1"/>
<dbReference type="InterPro" id="IPR007889">
    <property type="entry name" value="HTH_Psq"/>
</dbReference>
<evidence type="ECO:0000313" key="10">
    <source>
        <dbReference type="Proteomes" id="UP000009046"/>
    </source>
</evidence>
<dbReference type="GO" id="GO:0005634">
    <property type="term" value="C:nucleus"/>
    <property type="evidence" value="ECO:0007669"/>
    <property type="project" value="UniProtKB-SubCell"/>
</dbReference>
<dbReference type="InterPro" id="IPR011333">
    <property type="entry name" value="SKP1/BTB/POZ_sf"/>
</dbReference>
<dbReference type="Proteomes" id="UP000009046">
    <property type="component" value="Unassembled WGS sequence"/>
</dbReference>
<evidence type="ECO:0000259" key="6">
    <source>
        <dbReference type="PROSITE" id="PS50097"/>
    </source>
</evidence>
<dbReference type="CTD" id="8232578"/>
<dbReference type="GO" id="GO:0003677">
    <property type="term" value="F:DNA binding"/>
    <property type="evidence" value="ECO:0007669"/>
    <property type="project" value="UniProtKB-UniRule"/>
</dbReference>
<dbReference type="SMART" id="SM00225">
    <property type="entry name" value="BTB"/>
    <property type="match status" value="1"/>
</dbReference>
<evidence type="ECO:0000313" key="9">
    <source>
        <dbReference type="EnsemblMetazoa" id="PHUM042120-PA"/>
    </source>
</evidence>
<dbReference type="SUPFAM" id="SSF46689">
    <property type="entry name" value="Homeodomain-like"/>
    <property type="match status" value="4"/>
</dbReference>
<evidence type="ECO:0000256" key="5">
    <source>
        <dbReference type="SAM" id="MobiDB-lite"/>
    </source>
</evidence>
<dbReference type="PANTHER" id="PTHR23110">
    <property type="entry name" value="BTB DOMAIN TRANSCRIPTION FACTOR"/>
    <property type="match status" value="1"/>
</dbReference>
<dbReference type="Pfam" id="PF00651">
    <property type="entry name" value="BTB"/>
    <property type="match status" value="1"/>
</dbReference>
<feature type="domain" description="HTH psq-type" evidence="7">
    <location>
        <begin position="453"/>
        <end position="505"/>
    </location>
</feature>
<dbReference type="EnsemblMetazoa" id="PHUM042120-RA">
    <property type="protein sequence ID" value="PHUM042120-PA"/>
    <property type="gene ID" value="PHUM042120"/>
</dbReference>
<dbReference type="Gene3D" id="3.30.710.10">
    <property type="entry name" value="Potassium Channel Kv1.1, Chain A"/>
    <property type="match status" value="1"/>
</dbReference>
<dbReference type="PANTHER" id="PTHR23110:SF102">
    <property type="entry name" value="PIPSQUEAK, ISOFORM O"/>
    <property type="match status" value="1"/>
</dbReference>
<dbReference type="InParanoid" id="E0VAP3"/>
<proteinExistence type="predicted"/>
<dbReference type="FunFam" id="1.10.10.60:FF:000019">
    <property type="entry name" value="Ligand-dependent corepressor isoform 1"/>
    <property type="match status" value="4"/>
</dbReference>
<dbReference type="GO" id="GO:0006357">
    <property type="term" value="P:regulation of transcription by RNA polymerase II"/>
    <property type="evidence" value="ECO:0007669"/>
    <property type="project" value="TreeGrafter"/>
</dbReference>
<dbReference type="SUPFAM" id="SSF54695">
    <property type="entry name" value="POZ domain"/>
    <property type="match status" value="1"/>
</dbReference>
<dbReference type="RefSeq" id="XP_002423187.1">
    <property type="nucleotide sequence ID" value="XM_002423142.1"/>
</dbReference>
<evidence type="ECO:0000259" key="7">
    <source>
        <dbReference type="PROSITE" id="PS50960"/>
    </source>
</evidence>
<dbReference type="InterPro" id="IPR000210">
    <property type="entry name" value="BTB/POZ_dom"/>
</dbReference>
<feature type="region of interest" description="Disordered" evidence="5">
    <location>
        <begin position="332"/>
        <end position="367"/>
    </location>
</feature>
<dbReference type="AlphaFoldDB" id="E0VAP3"/>
<keyword evidence="10" id="KW-1185">Reference proteome</keyword>
<protein>
    <submittedName>
        <fullName evidence="8 9">Pipsqueak, putative</fullName>
    </submittedName>
</protein>
<dbReference type="eggNOG" id="ENOG502R03T">
    <property type="taxonomic scope" value="Eukaryota"/>
</dbReference>
<dbReference type="PROSITE" id="PS50097">
    <property type="entry name" value="BTB"/>
    <property type="match status" value="1"/>
</dbReference>
<feature type="compositionally biased region" description="Polar residues" evidence="5">
    <location>
        <begin position="332"/>
        <end position="349"/>
    </location>
</feature>
<name>E0VAP3_PEDHC</name>
<feature type="domain" description="BTB" evidence="6">
    <location>
        <begin position="31"/>
        <end position="97"/>
    </location>
</feature>
<dbReference type="KEGG" id="phu:Phum_PHUM042120"/>
<dbReference type="PROSITE" id="PS50960">
    <property type="entry name" value="HTH_PSQ"/>
    <property type="match status" value="3"/>
</dbReference>
<gene>
    <name evidence="9" type="primary">8232578</name>
    <name evidence="8" type="ORF">Phum_PHUM042120</name>
</gene>
<evidence type="ECO:0000256" key="1">
    <source>
        <dbReference type="ARBA" id="ARBA00004123"/>
    </source>
</evidence>
<keyword evidence="2 4" id="KW-0238">DNA-binding</keyword>
<reference evidence="8" key="1">
    <citation type="submission" date="2007-04" db="EMBL/GenBank/DDBJ databases">
        <title>Annotation of Pediculus humanus corporis strain USDA.</title>
        <authorList>
            <person name="Kirkness E."/>
            <person name="Hannick L."/>
            <person name="Hass B."/>
            <person name="Bruggner R."/>
            <person name="Lawson D."/>
            <person name="Bidwell S."/>
            <person name="Joardar V."/>
            <person name="Caler E."/>
            <person name="Walenz B."/>
            <person name="Inman J."/>
            <person name="Schobel S."/>
            <person name="Galinsky K."/>
            <person name="Amedeo P."/>
            <person name="Strausberg R."/>
        </authorList>
    </citation>
    <scope>NUCLEOTIDE SEQUENCE</scope>
    <source>
        <strain evidence="8">USDA</strain>
    </source>
</reference>
<dbReference type="Gene3D" id="1.10.10.60">
    <property type="entry name" value="Homeodomain-like"/>
    <property type="match status" value="4"/>
</dbReference>
<evidence type="ECO:0000256" key="4">
    <source>
        <dbReference type="PROSITE-ProRule" id="PRU00320"/>
    </source>
</evidence>
<evidence type="ECO:0000313" key="8">
    <source>
        <dbReference type="EMBL" id="EEB10449.1"/>
    </source>
</evidence>
<dbReference type="GeneID" id="8232578"/>